<keyword evidence="3" id="KW-0813">Transport</keyword>
<organism evidence="10 11">
    <name type="scientific">Thomasclavelia spiroformis DSM 1552</name>
    <dbReference type="NCBI Taxonomy" id="428126"/>
    <lineage>
        <taxon>Bacteria</taxon>
        <taxon>Bacillati</taxon>
        <taxon>Bacillota</taxon>
        <taxon>Erysipelotrichia</taxon>
        <taxon>Erysipelotrichales</taxon>
        <taxon>Coprobacillaceae</taxon>
        <taxon>Thomasclavelia</taxon>
    </lineage>
</organism>
<sequence>MTKIFIEYRIIKNRIGGEEMKKIIEIKNLSFEYREGIRTINNISFDIFEGEYVAILGHNGSGKSTIAKLIIGLLEKLKGTIIVNGVELTLENLYKVRDNIGIVFQNPDNQFIGATVRDDIAFGLENNCVPQNQMDEIINNYASKVDMQDFLDHEPIKLSGGQKQRVAIAGILAMNPKIIILDEATSMLDPIGKREINNLVRKLNKEKTMTIISITHDIEEAKNADRIIVMNNGKVMAIGKPQEILSDEKILIKYELDIPFALKVANSLRKLNIETSRTLDMEELVKELCQLHSKK</sequence>
<feature type="domain" description="ABC transporter" evidence="9">
    <location>
        <begin position="24"/>
        <end position="257"/>
    </location>
</feature>
<keyword evidence="8" id="KW-0472">Membrane</keyword>
<comment type="caution">
    <text evidence="10">The sequence shown here is derived from an EMBL/GenBank/DDBJ whole genome shotgun (WGS) entry which is preliminary data.</text>
</comment>
<evidence type="ECO:0000259" key="9">
    <source>
        <dbReference type="PROSITE" id="PS50893"/>
    </source>
</evidence>
<dbReference type="GO" id="GO:0042626">
    <property type="term" value="F:ATPase-coupled transmembrane transporter activity"/>
    <property type="evidence" value="ECO:0007669"/>
    <property type="project" value="TreeGrafter"/>
</dbReference>
<keyword evidence="11" id="KW-1185">Reference proteome</keyword>
<dbReference type="Gene3D" id="3.40.50.300">
    <property type="entry name" value="P-loop containing nucleotide triphosphate hydrolases"/>
    <property type="match status" value="1"/>
</dbReference>
<keyword evidence="4" id="KW-1003">Cell membrane</keyword>
<dbReference type="STRING" id="428126.CLOSPI_01597"/>
<keyword evidence="6 10" id="KW-0067">ATP-binding</keyword>
<keyword evidence="7" id="KW-1278">Translocase</keyword>
<reference evidence="10" key="1">
    <citation type="submission" date="2008-02" db="EMBL/GenBank/DDBJ databases">
        <authorList>
            <person name="Fulton L."/>
            <person name="Clifton S."/>
            <person name="Fulton B."/>
            <person name="Xu J."/>
            <person name="Minx P."/>
            <person name="Pepin K.H."/>
            <person name="Johnson M."/>
            <person name="Thiruvilangam P."/>
            <person name="Bhonagiri V."/>
            <person name="Nash W.E."/>
            <person name="Mardis E.R."/>
            <person name="Wilson R.K."/>
        </authorList>
    </citation>
    <scope>NUCLEOTIDE SEQUENCE [LARGE SCALE GENOMIC DNA]</scope>
    <source>
        <strain evidence="10">DSM 1552</strain>
    </source>
</reference>
<dbReference type="NCBIfam" id="TIGR04520">
    <property type="entry name" value="ECF_ATPase_1"/>
    <property type="match status" value="1"/>
</dbReference>
<evidence type="ECO:0000256" key="3">
    <source>
        <dbReference type="ARBA" id="ARBA00022448"/>
    </source>
</evidence>
<comment type="similarity">
    <text evidence="2">Belongs to the ABC transporter superfamily.</text>
</comment>
<dbReference type="InterPro" id="IPR017871">
    <property type="entry name" value="ABC_transporter-like_CS"/>
</dbReference>
<protein>
    <submittedName>
        <fullName evidence="10">ABC transporter, ATP-binding protein</fullName>
    </submittedName>
</protein>
<dbReference type="EMBL" id="ABIK02000013">
    <property type="protein sequence ID" value="EDS74542.1"/>
    <property type="molecule type" value="Genomic_DNA"/>
</dbReference>
<evidence type="ECO:0000256" key="2">
    <source>
        <dbReference type="ARBA" id="ARBA00005417"/>
    </source>
</evidence>
<reference evidence="10" key="2">
    <citation type="submission" date="2014-06" db="EMBL/GenBank/DDBJ databases">
        <title>Draft genome sequence of Clostridium spiroforme (DSM 1552).</title>
        <authorList>
            <person name="Sudarsanam P."/>
            <person name="Ley R."/>
            <person name="Guruge J."/>
            <person name="Turnbaugh P.J."/>
            <person name="Mahowald M."/>
            <person name="Liep D."/>
            <person name="Gordon J."/>
        </authorList>
    </citation>
    <scope>NUCLEOTIDE SEQUENCE</scope>
    <source>
        <strain evidence="10">DSM 1552</strain>
    </source>
</reference>
<evidence type="ECO:0000256" key="7">
    <source>
        <dbReference type="ARBA" id="ARBA00022967"/>
    </source>
</evidence>
<evidence type="ECO:0000256" key="6">
    <source>
        <dbReference type="ARBA" id="ARBA00022840"/>
    </source>
</evidence>
<dbReference type="InterPro" id="IPR015856">
    <property type="entry name" value="ABC_transpr_CbiO/EcfA_su"/>
</dbReference>
<evidence type="ECO:0000256" key="1">
    <source>
        <dbReference type="ARBA" id="ARBA00004202"/>
    </source>
</evidence>
<dbReference type="InterPro" id="IPR027417">
    <property type="entry name" value="P-loop_NTPase"/>
</dbReference>
<evidence type="ECO:0000313" key="11">
    <source>
        <dbReference type="Proteomes" id="UP000004910"/>
    </source>
</evidence>
<dbReference type="PANTHER" id="PTHR43553">
    <property type="entry name" value="HEAVY METAL TRANSPORTER"/>
    <property type="match status" value="1"/>
</dbReference>
<evidence type="ECO:0000313" key="10">
    <source>
        <dbReference type="EMBL" id="EDS74542.1"/>
    </source>
</evidence>
<dbReference type="Pfam" id="PF00005">
    <property type="entry name" value="ABC_tran"/>
    <property type="match status" value="1"/>
</dbReference>
<dbReference type="Proteomes" id="UP000004910">
    <property type="component" value="Unassembled WGS sequence"/>
</dbReference>
<dbReference type="PROSITE" id="PS00211">
    <property type="entry name" value="ABC_TRANSPORTER_1"/>
    <property type="match status" value="1"/>
</dbReference>
<accession>B1C2Y4</accession>
<evidence type="ECO:0000256" key="8">
    <source>
        <dbReference type="ARBA" id="ARBA00023136"/>
    </source>
</evidence>
<evidence type="ECO:0000256" key="4">
    <source>
        <dbReference type="ARBA" id="ARBA00022475"/>
    </source>
</evidence>
<evidence type="ECO:0000256" key="5">
    <source>
        <dbReference type="ARBA" id="ARBA00022741"/>
    </source>
</evidence>
<dbReference type="AlphaFoldDB" id="B1C2Y4"/>
<comment type="subcellular location">
    <subcellularLocation>
        <location evidence="1">Cell membrane</location>
        <topology evidence="1">Peripheral membrane protein</topology>
    </subcellularLocation>
</comment>
<dbReference type="PANTHER" id="PTHR43553:SF24">
    <property type="entry name" value="ENERGY-COUPLING FACTOR TRANSPORTER ATP-BINDING PROTEIN ECFA1"/>
    <property type="match status" value="1"/>
</dbReference>
<dbReference type="eggNOG" id="COG1122">
    <property type="taxonomic scope" value="Bacteria"/>
</dbReference>
<proteinExistence type="inferred from homology"/>
<dbReference type="InterPro" id="IPR030947">
    <property type="entry name" value="EcfA_1"/>
</dbReference>
<keyword evidence="5" id="KW-0547">Nucleotide-binding</keyword>
<dbReference type="InterPro" id="IPR050095">
    <property type="entry name" value="ECF_ABC_transporter_ATP-bd"/>
</dbReference>
<name>B1C2Y4_9FIRM</name>
<dbReference type="GO" id="GO:0016887">
    <property type="term" value="F:ATP hydrolysis activity"/>
    <property type="evidence" value="ECO:0007669"/>
    <property type="project" value="InterPro"/>
</dbReference>
<dbReference type="NCBIfam" id="NF010167">
    <property type="entry name" value="PRK13648.1"/>
    <property type="match status" value="1"/>
</dbReference>
<dbReference type="GO" id="GO:0005524">
    <property type="term" value="F:ATP binding"/>
    <property type="evidence" value="ECO:0007669"/>
    <property type="project" value="UniProtKB-KW"/>
</dbReference>
<dbReference type="HOGENOM" id="CLU_000604_1_22_9"/>
<dbReference type="FunFam" id="3.40.50.300:FF:000224">
    <property type="entry name" value="Energy-coupling factor transporter ATP-binding protein EcfA"/>
    <property type="match status" value="1"/>
</dbReference>
<gene>
    <name evidence="10" type="ORF">CLOSPI_01597</name>
</gene>
<dbReference type="GO" id="GO:0043190">
    <property type="term" value="C:ATP-binding cassette (ABC) transporter complex"/>
    <property type="evidence" value="ECO:0007669"/>
    <property type="project" value="TreeGrafter"/>
</dbReference>
<dbReference type="InterPro" id="IPR003439">
    <property type="entry name" value="ABC_transporter-like_ATP-bd"/>
</dbReference>
<dbReference type="InterPro" id="IPR003593">
    <property type="entry name" value="AAA+_ATPase"/>
</dbReference>
<dbReference type="SMART" id="SM00382">
    <property type="entry name" value="AAA"/>
    <property type="match status" value="1"/>
</dbReference>
<dbReference type="SUPFAM" id="SSF52540">
    <property type="entry name" value="P-loop containing nucleoside triphosphate hydrolases"/>
    <property type="match status" value="1"/>
</dbReference>
<dbReference type="PROSITE" id="PS50893">
    <property type="entry name" value="ABC_TRANSPORTER_2"/>
    <property type="match status" value="1"/>
</dbReference>
<dbReference type="CDD" id="cd03225">
    <property type="entry name" value="ABC_cobalt_CbiO_domain1"/>
    <property type="match status" value="1"/>
</dbReference>